<dbReference type="InterPro" id="IPR007627">
    <property type="entry name" value="RNA_pol_sigma70_r2"/>
</dbReference>
<evidence type="ECO:0000256" key="4">
    <source>
        <dbReference type="ARBA" id="ARBA00023125"/>
    </source>
</evidence>
<dbReference type="InterPro" id="IPR014284">
    <property type="entry name" value="RNA_pol_sigma-70_dom"/>
</dbReference>
<dbReference type="PANTHER" id="PTHR43133">
    <property type="entry name" value="RNA POLYMERASE ECF-TYPE SIGMA FACTO"/>
    <property type="match status" value="1"/>
</dbReference>
<dbReference type="NCBIfam" id="TIGR02983">
    <property type="entry name" value="SigE-fam_strep"/>
    <property type="match status" value="1"/>
</dbReference>
<dbReference type="SUPFAM" id="SSF88659">
    <property type="entry name" value="Sigma3 and sigma4 domains of RNA polymerase sigma factors"/>
    <property type="match status" value="1"/>
</dbReference>
<dbReference type="SMART" id="SM00421">
    <property type="entry name" value="HTH_LUXR"/>
    <property type="match status" value="1"/>
</dbReference>
<dbReference type="InterPro" id="IPR039425">
    <property type="entry name" value="RNA_pol_sigma-70-like"/>
</dbReference>
<evidence type="ECO:0000313" key="7">
    <source>
        <dbReference type="EMBL" id="GAA3800749.1"/>
    </source>
</evidence>
<dbReference type="NCBIfam" id="TIGR02937">
    <property type="entry name" value="sigma70-ECF"/>
    <property type="match status" value="1"/>
</dbReference>
<name>A0ABP7HSM3_9ACTN</name>
<comment type="caution">
    <text evidence="7">The sequence shown here is derived from an EMBL/GenBank/DDBJ whole genome shotgun (WGS) entry which is preliminary data.</text>
</comment>
<dbReference type="Pfam" id="PF04542">
    <property type="entry name" value="Sigma70_r2"/>
    <property type="match status" value="1"/>
</dbReference>
<evidence type="ECO:0000256" key="5">
    <source>
        <dbReference type="ARBA" id="ARBA00023163"/>
    </source>
</evidence>
<evidence type="ECO:0000313" key="8">
    <source>
        <dbReference type="Proteomes" id="UP001500888"/>
    </source>
</evidence>
<dbReference type="InterPro" id="IPR013324">
    <property type="entry name" value="RNA_pol_sigma_r3/r4-like"/>
</dbReference>
<dbReference type="InterPro" id="IPR013325">
    <property type="entry name" value="RNA_pol_sigma_r2"/>
</dbReference>
<comment type="similarity">
    <text evidence="1">Belongs to the sigma-70 factor family. ECF subfamily.</text>
</comment>
<evidence type="ECO:0000256" key="1">
    <source>
        <dbReference type="ARBA" id="ARBA00010641"/>
    </source>
</evidence>
<organism evidence="7 8">
    <name type="scientific">Sphaerisporangium flaviroseum</name>
    <dbReference type="NCBI Taxonomy" id="509199"/>
    <lineage>
        <taxon>Bacteria</taxon>
        <taxon>Bacillati</taxon>
        <taxon>Actinomycetota</taxon>
        <taxon>Actinomycetes</taxon>
        <taxon>Streptosporangiales</taxon>
        <taxon>Streptosporangiaceae</taxon>
        <taxon>Sphaerisporangium</taxon>
    </lineage>
</organism>
<keyword evidence="2" id="KW-0805">Transcription regulation</keyword>
<dbReference type="EMBL" id="BAAAZR010000002">
    <property type="protein sequence ID" value="GAA3800749.1"/>
    <property type="molecule type" value="Genomic_DNA"/>
</dbReference>
<feature type="domain" description="HTH luxR-type" evidence="6">
    <location>
        <begin position="108"/>
        <end position="162"/>
    </location>
</feature>
<keyword evidence="4" id="KW-0238">DNA-binding</keyword>
<evidence type="ECO:0000256" key="2">
    <source>
        <dbReference type="ARBA" id="ARBA00023015"/>
    </source>
</evidence>
<dbReference type="Pfam" id="PF08281">
    <property type="entry name" value="Sigma70_r4_2"/>
    <property type="match status" value="1"/>
</dbReference>
<dbReference type="Proteomes" id="UP001500888">
    <property type="component" value="Unassembled WGS sequence"/>
</dbReference>
<keyword evidence="5" id="KW-0804">Transcription</keyword>
<keyword evidence="3" id="KW-0731">Sigma factor</keyword>
<protein>
    <submittedName>
        <fullName evidence="7">SigE family RNA polymerase sigma factor</fullName>
    </submittedName>
</protein>
<accession>A0ABP7HSM3</accession>
<dbReference type="InterPro" id="IPR000792">
    <property type="entry name" value="Tscrpt_reg_LuxR_C"/>
</dbReference>
<dbReference type="InterPro" id="IPR014325">
    <property type="entry name" value="RNA_pol_sigma-E_actinobac"/>
</dbReference>
<dbReference type="RefSeq" id="WP_344937127.1">
    <property type="nucleotide sequence ID" value="NZ_BAAAZR010000002.1"/>
</dbReference>
<dbReference type="InterPro" id="IPR013249">
    <property type="entry name" value="RNA_pol_sigma70_r4_t2"/>
</dbReference>
<dbReference type="SUPFAM" id="SSF88946">
    <property type="entry name" value="Sigma2 domain of RNA polymerase sigma factors"/>
    <property type="match status" value="1"/>
</dbReference>
<sequence length="176" mass="20223">MDRHEEFREFVAARGQALMGTAYLLTGGRHQAEDLLQTVLTRLVTRWHGIQADGNPEGYVRTALYREFVSWRRVARNREIPRADMPDIAGHENHEDTAVQRVVLEHALRRLTPRQRAVLVLRFYEDHSEADTARILGCSVGTVKSQTHHALRRMRTLAPELADLLSETHLTTPRSR</sequence>
<dbReference type="CDD" id="cd06171">
    <property type="entry name" value="Sigma70_r4"/>
    <property type="match status" value="1"/>
</dbReference>
<gene>
    <name evidence="7" type="ORF">GCM10022226_20440</name>
</gene>
<dbReference type="Gene3D" id="1.10.1740.10">
    <property type="match status" value="1"/>
</dbReference>
<evidence type="ECO:0000259" key="6">
    <source>
        <dbReference type="SMART" id="SM00421"/>
    </source>
</evidence>
<dbReference type="InterPro" id="IPR036388">
    <property type="entry name" value="WH-like_DNA-bd_sf"/>
</dbReference>
<keyword evidence="8" id="KW-1185">Reference proteome</keyword>
<evidence type="ECO:0000256" key="3">
    <source>
        <dbReference type="ARBA" id="ARBA00023082"/>
    </source>
</evidence>
<dbReference type="PANTHER" id="PTHR43133:SF50">
    <property type="entry name" value="ECF RNA POLYMERASE SIGMA FACTOR SIGM"/>
    <property type="match status" value="1"/>
</dbReference>
<proteinExistence type="inferred from homology"/>
<reference evidence="8" key="1">
    <citation type="journal article" date="2019" name="Int. J. Syst. Evol. Microbiol.">
        <title>The Global Catalogue of Microorganisms (GCM) 10K type strain sequencing project: providing services to taxonomists for standard genome sequencing and annotation.</title>
        <authorList>
            <consortium name="The Broad Institute Genomics Platform"/>
            <consortium name="The Broad Institute Genome Sequencing Center for Infectious Disease"/>
            <person name="Wu L."/>
            <person name="Ma J."/>
        </authorList>
    </citation>
    <scope>NUCLEOTIDE SEQUENCE [LARGE SCALE GENOMIC DNA]</scope>
    <source>
        <strain evidence="8">JCM 16908</strain>
    </source>
</reference>
<dbReference type="Gene3D" id="1.10.10.10">
    <property type="entry name" value="Winged helix-like DNA-binding domain superfamily/Winged helix DNA-binding domain"/>
    <property type="match status" value="1"/>
</dbReference>